<gene>
    <name evidence="1" type="ORF">GCM10022207_90720</name>
</gene>
<evidence type="ECO:0000313" key="2">
    <source>
        <dbReference type="Proteomes" id="UP001501563"/>
    </source>
</evidence>
<protein>
    <recommendedName>
        <fullName evidence="3">Secreted protein</fullName>
    </recommendedName>
</protein>
<keyword evidence="2" id="KW-1185">Reference proteome</keyword>
<sequence>MSSPRARHHLLTTLLVVTLVAFGYYALQHVRETCTLTSGPYDSTFSPSSVKVSGNGRCGEERTRFMTWFKG</sequence>
<evidence type="ECO:0008006" key="3">
    <source>
        <dbReference type="Google" id="ProtNLM"/>
    </source>
</evidence>
<comment type="caution">
    <text evidence="1">The sequence shown here is derived from an EMBL/GenBank/DDBJ whole genome shotgun (WGS) entry which is preliminary data.</text>
</comment>
<reference evidence="2" key="1">
    <citation type="journal article" date="2019" name="Int. J. Syst. Evol. Microbiol.">
        <title>The Global Catalogue of Microorganisms (GCM) 10K type strain sequencing project: providing services to taxonomists for standard genome sequencing and annotation.</title>
        <authorList>
            <consortium name="The Broad Institute Genomics Platform"/>
            <consortium name="The Broad Institute Genome Sequencing Center for Infectious Disease"/>
            <person name="Wu L."/>
            <person name="Ma J."/>
        </authorList>
    </citation>
    <scope>NUCLEOTIDE SEQUENCE [LARGE SCALE GENOMIC DNA]</scope>
    <source>
        <strain evidence="2">JCM 16578</strain>
    </source>
</reference>
<organism evidence="1 2">
    <name type="scientific">Streptomyces lannensis</name>
    <dbReference type="NCBI Taxonomy" id="766498"/>
    <lineage>
        <taxon>Bacteria</taxon>
        <taxon>Bacillati</taxon>
        <taxon>Actinomycetota</taxon>
        <taxon>Actinomycetes</taxon>
        <taxon>Kitasatosporales</taxon>
        <taxon>Streptomycetaceae</taxon>
        <taxon>Streptomyces</taxon>
    </lineage>
</organism>
<proteinExistence type="predicted"/>
<accession>A0ABP7LX46</accession>
<name>A0ABP7LX46_9ACTN</name>
<dbReference type="EMBL" id="BAAAZA010000068">
    <property type="protein sequence ID" value="GAA3907121.1"/>
    <property type="molecule type" value="Genomic_DNA"/>
</dbReference>
<evidence type="ECO:0000313" key="1">
    <source>
        <dbReference type="EMBL" id="GAA3907121.1"/>
    </source>
</evidence>
<dbReference type="Proteomes" id="UP001501563">
    <property type="component" value="Unassembled WGS sequence"/>
</dbReference>